<protein>
    <submittedName>
        <fullName evidence="2">INTERPRO: probable Peptidase S8 and S53, subtilisin, kexin, sedolisin</fullName>
    </submittedName>
</protein>
<evidence type="ECO:0000313" key="2">
    <source>
        <dbReference type="EMBL" id="CAI08673.1"/>
    </source>
</evidence>
<keyword evidence="3" id="KW-1185">Reference proteome</keyword>
<dbReference type="HOGENOM" id="CLU_1335250_0_0_4"/>
<sequence length="205" mass="22108">MAPQTIGTQQEIVAGPCGSFAERDLRRPVTTEARQQDSALRMRRCRDLVQPAPALQFGDQRMVLAAAHRLASTKVIDAGITAVNPARLSAPQHQRDSGAVRIRPGAGPNLPDTPVGVGDDPLQQLPETAGVGNASFEIPPRLEHHLLSRKFASSVSAHAIGKNGHHRATPRRVPEHRDAILLFAPIPDMPCDASFDDEGHGEDRD</sequence>
<dbReference type="EMBL" id="CR555306">
    <property type="protein sequence ID" value="CAI08673.1"/>
    <property type="molecule type" value="Genomic_DNA"/>
</dbReference>
<accession>Q5P1Z1</accession>
<dbReference type="KEGG" id="eba:ebA4494"/>
<dbReference type="AlphaFoldDB" id="Q5P1Z1"/>
<gene>
    <name evidence="2" type="ORF">ebA4494</name>
</gene>
<dbReference type="Proteomes" id="UP000006552">
    <property type="component" value="Chromosome"/>
</dbReference>
<feature type="region of interest" description="Disordered" evidence="1">
    <location>
        <begin position="89"/>
        <end position="111"/>
    </location>
</feature>
<name>Q5P1Z1_AROAE</name>
<organism evidence="2 3">
    <name type="scientific">Aromatoleum aromaticum (strain DSM 19018 / LMG 30748 / EbN1)</name>
    <name type="common">Azoarcus sp. (strain EbN1)</name>
    <dbReference type="NCBI Taxonomy" id="76114"/>
    <lineage>
        <taxon>Bacteria</taxon>
        <taxon>Pseudomonadati</taxon>
        <taxon>Pseudomonadota</taxon>
        <taxon>Betaproteobacteria</taxon>
        <taxon>Rhodocyclales</taxon>
        <taxon>Rhodocyclaceae</taxon>
        <taxon>Aromatoleum</taxon>
    </lineage>
</organism>
<evidence type="ECO:0000256" key="1">
    <source>
        <dbReference type="SAM" id="MobiDB-lite"/>
    </source>
</evidence>
<reference evidence="2 3" key="1">
    <citation type="journal article" date="2005" name="Arch. Microbiol.">
        <title>The genome sequence of an anaerobic aromatic-degrading denitrifying bacterium, strain EbN1.</title>
        <authorList>
            <person name="Rabus R."/>
            <person name="Kube M."/>
            <person name="Heider J."/>
            <person name="Beck A."/>
            <person name="Heitmann K."/>
            <person name="Widdel F."/>
            <person name="Reinhardt R."/>
        </authorList>
    </citation>
    <scope>NUCLEOTIDE SEQUENCE [LARGE SCALE GENOMIC DNA]</scope>
    <source>
        <strain evidence="2 3">EbN1</strain>
    </source>
</reference>
<proteinExistence type="predicted"/>
<evidence type="ECO:0000313" key="3">
    <source>
        <dbReference type="Proteomes" id="UP000006552"/>
    </source>
</evidence>